<evidence type="ECO:0000313" key="9">
    <source>
        <dbReference type="EMBL" id="TQJ08145.1"/>
    </source>
</evidence>
<reference evidence="9 10" key="1">
    <citation type="submission" date="2019-06" db="EMBL/GenBank/DDBJ databases">
        <title>Sequencing the genomes of 1000 actinobacteria strains.</title>
        <authorList>
            <person name="Klenk H.-P."/>
        </authorList>
    </citation>
    <scope>NUCLEOTIDE SEQUENCE [LARGE SCALE GENOMIC DNA]</scope>
    <source>
        <strain evidence="9 10">DSM 18607</strain>
    </source>
</reference>
<dbReference type="AlphaFoldDB" id="A0A542DYH0"/>
<organism evidence="9 10">
    <name type="scientific">Lapillicoccus jejuensis</name>
    <dbReference type="NCBI Taxonomy" id="402171"/>
    <lineage>
        <taxon>Bacteria</taxon>
        <taxon>Bacillati</taxon>
        <taxon>Actinomycetota</taxon>
        <taxon>Actinomycetes</taxon>
        <taxon>Micrococcales</taxon>
        <taxon>Intrasporangiaceae</taxon>
        <taxon>Lapillicoccus</taxon>
    </lineage>
</organism>
<dbReference type="GO" id="GO:0071916">
    <property type="term" value="F:dipeptide transmembrane transporter activity"/>
    <property type="evidence" value="ECO:0007669"/>
    <property type="project" value="TreeGrafter"/>
</dbReference>
<dbReference type="OrthoDB" id="5169641at2"/>
<evidence type="ECO:0000256" key="6">
    <source>
        <dbReference type="ARBA" id="ARBA00023136"/>
    </source>
</evidence>
<dbReference type="PROSITE" id="PS50928">
    <property type="entry name" value="ABC_TM1"/>
    <property type="match status" value="1"/>
</dbReference>
<feature type="transmembrane region" description="Helical" evidence="7">
    <location>
        <begin position="181"/>
        <end position="197"/>
    </location>
</feature>
<dbReference type="GO" id="GO:0005886">
    <property type="term" value="C:plasma membrane"/>
    <property type="evidence" value="ECO:0007669"/>
    <property type="project" value="UniProtKB-SubCell"/>
</dbReference>
<dbReference type="InterPro" id="IPR035906">
    <property type="entry name" value="MetI-like_sf"/>
</dbReference>
<dbReference type="Pfam" id="PF19300">
    <property type="entry name" value="BPD_transp_1_N"/>
    <property type="match status" value="1"/>
</dbReference>
<evidence type="ECO:0000313" key="10">
    <source>
        <dbReference type="Proteomes" id="UP000317893"/>
    </source>
</evidence>
<evidence type="ECO:0000256" key="7">
    <source>
        <dbReference type="RuleBase" id="RU363032"/>
    </source>
</evidence>
<feature type="transmembrane region" description="Helical" evidence="7">
    <location>
        <begin position="101"/>
        <end position="122"/>
    </location>
</feature>
<dbReference type="EMBL" id="VFMN01000001">
    <property type="protein sequence ID" value="TQJ08145.1"/>
    <property type="molecule type" value="Genomic_DNA"/>
</dbReference>
<protein>
    <submittedName>
        <fullName evidence="9">Peptide/nickel transport system permease protein</fullName>
    </submittedName>
</protein>
<dbReference type="PANTHER" id="PTHR43163">
    <property type="entry name" value="DIPEPTIDE TRANSPORT SYSTEM PERMEASE PROTEIN DPPB-RELATED"/>
    <property type="match status" value="1"/>
</dbReference>
<evidence type="ECO:0000256" key="2">
    <source>
        <dbReference type="ARBA" id="ARBA00022448"/>
    </source>
</evidence>
<keyword evidence="6 7" id="KW-0472">Membrane</keyword>
<dbReference type="InterPro" id="IPR000515">
    <property type="entry name" value="MetI-like"/>
</dbReference>
<dbReference type="PANTHER" id="PTHR43163:SF6">
    <property type="entry name" value="DIPEPTIDE TRANSPORT SYSTEM PERMEASE PROTEIN DPPB-RELATED"/>
    <property type="match status" value="1"/>
</dbReference>
<evidence type="ECO:0000256" key="5">
    <source>
        <dbReference type="ARBA" id="ARBA00022989"/>
    </source>
</evidence>
<evidence type="ECO:0000256" key="3">
    <source>
        <dbReference type="ARBA" id="ARBA00022475"/>
    </source>
</evidence>
<evidence type="ECO:0000256" key="4">
    <source>
        <dbReference type="ARBA" id="ARBA00022692"/>
    </source>
</evidence>
<evidence type="ECO:0000259" key="8">
    <source>
        <dbReference type="PROSITE" id="PS50928"/>
    </source>
</evidence>
<feature type="transmembrane region" description="Helical" evidence="7">
    <location>
        <begin position="134"/>
        <end position="161"/>
    </location>
</feature>
<dbReference type="InterPro" id="IPR045621">
    <property type="entry name" value="BPD_transp_1_N"/>
</dbReference>
<dbReference type="Proteomes" id="UP000317893">
    <property type="component" value="Unassembled WGS sequence"/>
</dbReference>
<name>A0A542DYH0_9MICO</name>
<comment type="similarity">
    <text evidence="7">Belongs to the binding-protein-dependent transport system permease family.</text>
</comment>
<keyword evidence="5 7" id="KW-1133">Transmembrane helix</keyword>
<sequence>MGKYLLVRAAQSLLTLVLASVVVFLGIRALPGDPALALAGEERTPQALAAIRAEYGLDKPEVVQYGVFVSHAVRGDLGTSVRTGIPVSDMLRTALPVTLELSLLAIVIAIVLGVGSGVVAAVRRGRPSEWVANAFALLGLSVPHFWLGLVAILYLCVATGWFPASGFVPLSASVGDNLHHLVLPSVILGTGLAAVIMRQTRSSMLEALGTDYVRTARAKGLSPGAVVGRHALRNSLIVVVTIVGLQLGGLISGAVVTEQIFGLPGFGKMTIDAVFQRDYAVIQAVVLVTATAYIVLNFVVDLLYSVIDPRVRVAGEAS</sequence>
<keyword evidence="2 7" id="KW-0813">Transport</keyword>
<comment type="subcellular location">
    <subcellularLocation>
        <location evidence="1 7">Cell membrane</location>
        <topology evidence="1 7">Multi-pass membrane protein</topology>
    </subcellularLocation>
</comment>
<dbReference type="RefSeq" id="WP_141847651.1">
    <property type="nucleotide sequence ID" value="NZ_BAAAPR010000002.1"/>
</dbReference>
<feature type="transmembrane region" description="Helical" evidence="7">
    <location>
        <begin position="281"/>
        <end position="304"/>
    </location>
</feature>
<dbReference type="SUPFAM" id="SSF161098">
    <property type="entry name" value="MetI-like"/>
    <property type="match status" value="1"/>
</dbReference>
<feature type="domain" description="ABC transmembrane type-1" evidence="8">
    <location>
        <begin position="95"/>
        <end position="304"/>
    </location>
</feature>
<keyword evidence="3" id="KW-1003">Cell membrane</keyword>
<feature type="transmembrane region" description="Helical" evidence="7">
    <location>
        <begin position="12"/>
        <end position="30"/>
    </location>
</feature>
<proteinExistence type="inferred from homology"/>
<gene>
    <name evidence="9" type="ORF">FB458_1229</name>
</gene>
<evidence type="ECO:0000256" key="1">
    <source>
        <dbReference type="ARBA" id="ARBA00004651"/>
    </source>
</evidence>
<dbReference type="CDD" id="cd06261">
    <property type="entry name" value="TM_PBP2"/>
    <property type="match status" value="1"/>
</dbReference>
<keyword evidence="10" id="KW-1185">Reference proteome</keyword>
<dbReference type="Gene3D" id="1.10.3720.10">
    <property type="entry name" value="MetI-like"/>
    <property type="match status" value="1"/>
</dbReference>
<accession>A0A542DYH0</accession>
<keyword evidence="4 7" id="KW-0812">Transmembrane</keyword>
<dbReference type="Pfam" id="PF00528">
    <property type="entry name" value="BPD_transp_1"/>
    <property type="match status" value="1"/>
</dbReference>
<comment type="caution">
    <text evidence="9">The sequence shown here is derived from an EMBL/GenBank/DDBJ whole genome shotgun (WGS) entry which is preliminary data.</text>
</comment>
<feature type="transmembrane region" description="Helical" evidence="7">
    <location>
        <begin position="236"/>
        <end position="261"/>
    </location>
</feature>